<gene>
    <name evidence="8" type="ORF">mRhiFer1_008722</name>
</gene>
<evidence type="ECO:0000259" key="7">
    <source>
        <dbReference type="Pfam" id="PF17917"/>
    </source>
</evidence>
<evidence type="ECO:0000256" key="3">
    <source>
        <dbReference type="ARBA" id="ARBA00022722"/>
    </source>
</evidence>
<accession>A0A7J7TR89</accession>
<dbReference type="GO" id="GO:0016787">
    <property type="term" value="F:hydrolase activity"/>
    <property type="evidence" value="ECO:0007669"/>
    <property type="project" value="UniProtKB-KW"/>
</dbReference>
<keyword evidence="4" id="KW-0255">Endonuclease</keyword>
<dbReference type="InterPro" id="IPR041373">
    <property type="entry name" value="RT_RNaseH"/>
</dbReference>
<evidence type="ECO:0000256" key="2">
    <source>
        <dbReference type="ARBA" id="ARBA00022695"/>
    </source>
</evidence>
<dbReference type="Gene3D" id="3.10.20.370">
    <property type="match status" value="1"/>
</dbReference>
<sequence>MEARGKPFCLFVHKKDKTALGLQTQTDGPWMRPIAYLSKRLDPVASGWPPCLRALVATVLLIREADKLTFGQQLTVKVPHSVITLINCQGPRWLSNARLTQYQGLLLENPCISLQTVQTLNPVTFLPTAEGEPKHYCLEVITEVHATRLTYRAPLCETQRLHSILIAAVFYRVGYVELATL</sequence>
<evidence type="ECO:0000256" key="5">
    <source>
        <dbReference type="ARBA" id="ARBA00022801"/>
    </source>
</evidence>
<dbReference type="Proteomes" id="UP000585614">
    <property type="component" value="Unassembled WGS sequence"/>
</dbReference>
<proteinExistence type="predicted"/>
<feature type="domain" description="Reverse transcriptase RNase H-like" evidence="7">
    <location>
        <begin position="5"/>
        <end position="106"/>
    </location>
</feature>
<dbReference type="AlphaFoldDB" id="A0A7J7TR89"/>
<dbReference type="Pfam" id="PF17917">
    <property type="entry name" value="RT_RNaseH"/>
    <property type="match status" value="1"/>
</dbReference>
<dbReference type="EMBL" id="JACAGC010000018">
    <property type="protein sequence ID" value="KAF6302985.1"/>
    <property type="molecule type" value="Genomic_DNA"/>
</dbReference>
<evidence type="ECO:0000256" key="6">
    <source>
        <dbReference type="ARBA" id="ARBA00022918"/>
    </source>
</evidence>
<keyword evidence="3" id="KW-0540">Nuclease</keyword>
<protein>
    <recommendedName>
        <fullName evidence="7">Reverse transcriptase RNase H-like domain-containing protein</fullName>
    </recommendedName>
</protein>
<evidence type="ECO:0000256" key="1">
    <source>
        <dbReference type="ARBA" id="ARBA00022679"/>
    </source>
</evidence>
<keyword evidence="5" id="KW-0378">Hydrolase</keyword>
<keyword evidence="6" id="KW-0695">RNA-directed DNA polymerase</keyword>
<dbReference type="GO" id="GO:0004519">
    <property type="term" value="F:endonuclease activity"/>
    <property type="evidence" value="ECO:0007669"/>
    <property type="project" value="UniProtKB-KW"/>
</dbReference>
<dbReference type="SUPFAM" id="SSF56672">
    <property type="entry name" value="DNA/RNA polymerases"/>
    <property type="match status" value="1"/>
</dbReference>
<organism evidence="8 9">
    <name type="scientific">Rhinolophus ferrumequinum</name>
    <name type="common">Greater horseshoe bat</name>
    <dbReference type="NCBI Taxonomy" id="59479"/>
    <lineage>
        <taxon>Eukaryota</taxon>
        <taxon>Metazoa</taxon>
        <taxon>Chordata</taxon>
        <taxon>Craniata</taxon>
        <taxon>Vertebrata</taxon>
        <taxon>Euteleostomi</taxon>
        <taxon>Mammalia</taxon>
        <taxon>Eutheria</taxon>
        <taxon>Laurasiatheria</taxon>
        <taxon>Chiroptera</taxon>
        <taxon>Yinpterochiroptera</taxon>
        <taxon>Rhinolophoidea</taxon>
        <taxon>Rhinolophidae</taxon>
        <taxon>Rhinolophinae</taxon>
        <taxon>Rhinolophus</taxon>
    </lineage>
</organism>
<evidence type="ECO:0000313" key="9">
    <source>
        <dbReference type="Proteomes" id="UP000585614"/>
    </source>
</evidence>
<dbReference type="GO" id="GO:0003964">
    <property type="term" value="F:RNA-directed DNA polymerase activity"/>
    <property type="evidence" value="ECO:0007669"/>
    <property type="project" value="UniProtKB-KW"/>
</dbReference>
<keyword evidence="1" id="KW-0808">Transferase</keyword>
<keyword evidence="2" id="KW-0548">Nucleotidyltransferase</keyword>
<dbReference type="InterPro" id="IPR043502">
    <property type="entry name" value="DNA/RNA_pol_sf"/>
</dbReference>
<evidence type="ECO:0000256" key="4">
    <source>
        <dbReference type="ARBA" id="ARBA00022759"/>
    </source>
</evidence>
<reference evidence="8 9" key="1">
    <citation type="journal article" date="2020" name="Nature">
        <title>Six reference-quality genomes reveal evolution of bat adaptations.</title>
        <authorList>
            <person name="Jebb D."/>
            <person name="Huang Z."/>
            <person name="Pippel M."/>
            <person name="Hughes G.M."/>
            <person name="Lavrichenko K."/>
            <person name="Devanna P."/>
            <person name="Winkler S."/>
            <person name="Jermiin L.S."/>
            <person name="Skirmuntt E.C."/>
            <person name="Katzourakis A."/>
            <person name="Burkitt-Gray L."/>
            <person name="Ray D.A."/>
            <person name="Sullivan K.A.M."/>
            <person name="Roscito J.G."/>
            <person name="Kirilenko B.M."/>
            <person name="Davalos L.M."/>
            <person name="Corthals A.P."/>
            <person name="Power M.L."/>
            <person name="Jones G."/>
            <person name="Ransome R.D."/>
            <person name="Dechmann D.K.N."/>
            <person name="Locatelli A.G."/>
            <person name="Puechmaille S.J."/>
            <person name="Fedrigo O."/>
            <person name="Jarvis E.D."/>
            <person name="Hiller M."/>
            <person name="Vernes S.C."/>
            <person name="Myers E.W."/>
            <person name="Teeling E.C."/>
        </authorList>
    </citation>
    <scope>NUCLEOTIDE SEQUENCE [LARGE SCALE GENOMIC DNA]</scope>
    <source>
        <strain evidence="8">MRhiFer1</strain>
        <tissue evidence="8">Lung</tissue>
    </source>
</reference>
<evidence type="ECO:0000313" key="8">
    <source>
        <dbReference type="EMBL" id="KAF6302985.1"/>
    </source>
</evidence>
<name>A0A7J7TR89_RHIFE</name>
<comment type="caution">
    <text evidence="8">The sequence shown here is derived from an EMBL/GenBank/DDBJ whole genome shotgun (WGS) entry which is preliminary data.</text>
</comment>